<evidence type="ECO:0000313" key="1">
    <source>
        <dbReference type="EMBL" id="NEE06546.1"/>
    </source>
</evidence>
<accession>A0A6G3WM11</accession>
<name>A0A6G3WM11_9ACTN</name>
<comment type="caution">
    <text evidence="1">The sequence shown here is derived from an EMBL/GenBank/DDBJ whole genome shotgun (WGS) entry which is preliminary data.</text>
</comment>
<dbReference type="AlphaFoldDB" id="A0A6G3WM11"/>
<reference evidence="1" key="1">
    <citation type="submission" date="2020-01" db="EMBL/GenBank/DDBJ databases">
        <title>Insect and environment-associated Actinomycetes.</title>
        <authorList>
            <person name="Currrie C."/>
            <person name="Chevrette M."/>
            <person name="Carlson C."/>
            <person name="Stubbendieck R."/>
            <person name="Wendt-Pienkowski E."/>
        </authorList>
    </citation>
    <scope>NUCLEOTIDE SEQUENCE</scope>
    <source>
        <strain evidence="1">SID7499</strain>
    </source>
</reference>
<sequence length="86" mass="9269">MNANDLQRLAGRLRNHGLQVVALEPELRLHATNPPHSLLTEEIVAAEGRYVTSFLYAIGERGHKKACADRIARLLAASTPATAGAL</sequence>
<dbReference type="EMBL" id="JAAGMN010000962">
    <property type="protein sequence ID" value="NEE06546.1"/>
    <property type="molecule type" value="Genomic_DNA"/>
</dbReference>
<organism evidence="1">
    <name type="scientific">Streptomyces sp. SID7499</name>
    <dbReference type="NCBI Taxonomy" id="2706086"/>
    <lineage>
        <taxon>Bacteria</taxon>
        <taxon>Bacillati</taxon>
        <taxon>Actinomycetota</taxon>
        <taxon>Actinomycetes</taxon>
        <taxon>Kitasatosporales</taxon>
        <taxon>Streptomycetaceae</taxon>
        <taxon>Streptomyces</taxon>
    </lineage>
</organism>
<gene>
    <name evidence="1" type="ORF">G3M58_08835</name>
</gene>
<proteinExistence type="predicted"/>
<protein>
    <submittedName>
        <fullName evidence="1">Uncharacterized protein</fullName>
    </submittedName>
</protein>